<evidence type="ECO:0000256" key="4">
    <source>
        <dbReference type="ARBA" id="ARBA00022475"/>
    </source>
</evidence>
<dbReference type="GO" id="GO:0005345">
    <property type="term" value="F:purine nucleobase transmembrane transporter activity"/>
    <property type="evidence" value="ECO:0007669"/>
    <property type="project" value="TreeGrafter"/>
</dbReference>
<dbReference type="AlphaFoldDB" id="A0A841R5F0"/>
<dbReference type="InterPro" id="IPR026033">
    <property type="entry name" value="Azg-like_bact_archaea"/>
</dbReference>
<dbReference type="Proteomes" id="UP000591941">
    <property type="component" value="Unassembled WGS sequence"/>
</dbReference>
<evidence type="ECO:0000313" key="10">
    <source>
        <dbReference type="EMBL" id="MBB6477752.1"/>
    </source>
</evidence>
<dbReference type="InterPro" id="IPR045018">
    <property type="entry name" value="Azg-like"/>
</dbReference>
<sequence>MLEKLFALTERNTDVKTEIMAGITTFITMAYILFVAPSVMGAAGMDKNAVLIATCLASGIITIAMGLFVNYPICLAPGVGLIAFYAFTVVLGMGVPWQTALGAVFISGLVFLVLTLTHVRQMIIEGIPNGLKAAITVGIGLFITIIGLKMSGLMTVVLSLSPDTLAAAVAGAGHTVATTNDTLFTLGALDNPRHLVTVFGLLFTALLMGRGINGSILIGILTTTVVAYATGVAQLPPNFTPFMLPDFSNNAVFQLDILGAVHMGLITIIFTFTFVELFDSMGTMIGTATKAGLVDPKTGRFPGMGKALFVDACGVSLGSLLGASTVTAFVESAAGVGAGGRTGLTAVTCGILFIISLFLTPVMLLIPDVATSPALILVGALMLEGVQQIDFSDFTEVFPAFLTIVMMPFTYSIANGISAGLVAYPLMKIVTGKAREVHPIVYVLAVLIVARYVFLSE</sequence>
<evidence type="ECO:0000256" key="3">
    <source>
        <dbReference type="ARBA" id="ARBA00022448"/>
    </source>
</evidence>
<feature type="transmembrane region" description="Helical" evidence="9">
    <location>
        <begin position="401"/>
        <end position="424"/>
    </location>
</feature>
<dbReference type="RefSeq" id="WP_159822716.1">
    <property type="nucleotide sequence ID" value="NZ_CABWNB010000002.1"/>
</dbReference>
<dbReference type="PANTHER" id="PTHR43337:SF1">
    <property type="entry name" value="XANTHINE_URACIL PERMEASE C887.17-RELATED"/>
    <property type="match status" value="1"/>
</dbReference>
<name>A0A841R5F0_9FIRM</name>
<evidence type="ECO:0000256" key="7">
    <source>
        <dbReference type="ARBA" id="ARBA00023136"/>
    </source>
</evidence>
<comment type="subcellular location">
    <subcellularLocation>
        <location evidence="1 8">Cell membrane</location>
        <topology evidence="1 8">Multi-pass membrane protein</topology>
    </subcellularLocation>
</comment>
<reference evidence="10 11" key="1">
    <citation type="submission" date="2020-08" db="EMBL/GenBank/DDBJ databases">
        <title>Genomic Encyclopedia of Type Strains, Phase IV (KMG-IV): sequencing the most valuable type-strain genomes for metagenomic binning, comparative biology and taxonomic classification.</title>
        <authorList>
            <person name="Goeker M."/>
        </authorList>
    </citation>
    <scope>NUCLEOTIDE SEQUENCE [LARGE SCALE GENOMIC DNA]</scope>
    <source>
        <strain evidence="10 11">DSM 21255</strain>
    </source>
</reference>
<feature type="transmembrane region" description="Helical" evidence="9">
    <location>
        <begin position="49"/>
        <end position="68"/>
    </location>
</feature>
<feature type="transmembrane region" description="Helical" evidence="9">
    <location>
        <begin position="216"/>
        <end position="237"/>
    </location>
</feature>
<dbReference type="Pfam" id="PF00860">
    <property type="entry name" value="Xan_ur_permease"/>
    <property type="match status" value="2"/>
</dbReference>
<evidence type="ECO:0000256" key="6">
    <source>
        <dbReference type="ARBA" id="ARBA00022989"/>
    </source>
</evidence>
<evidence type="ECO:0000256" key="5">
    <source>
        <dbReference type="ARBA" id="ARBA00022692"/>
    </source>
</evidence>
<comment type="similarity">
    <text evidence="2 8">Belongs to the nucleobase:cation symporter-2 (NCS2) (TC 2.A.40) family. Azg-like subfamily.</text>
</comment>
<dbReference type="PIRSF" id="PIRSF005353">
    <property type="entry name" value="PbuG"/>
    <property type="match status" value="1"/>
</dbReference>
<gene>
    <name evidence="10" type="ORF">HNR45_000785</name>
</gene>
<dbReference type="OrthoDB" id="9808458at2"/>
<organism evidence="10 11">
    <name type="scientific">Negativicoccus succinicivorans</name>
    <dbReference type="NCBI Taxonomy" id="620903"/>
    <lineage>
        <taxon>Bacteria</taxon>
        <taxon>Bacillati</taxon>
        <taxon>Bacillota</taxon>
        <taxon>Negativicutes</taxon>
        <taxon>Veillonellales</taxon>
        <taxon>Veillonellaceae</taxon>
        <taxon>Negativicoccus</taxon>
    </lineage>
</organism>
<keyword evidence="3 8" id="KW-0813">Transport</keyword>
<feature type="transmembrane region" description="Helical" evidence="9">
    <location>
        <begin position="75"/>
        <end position="94"/>
    </location>
</feature>
<keyword evidence="7 8" id="KW-0472">Membrane</keyword>
<feature type="transmembrane region" description="Helical" evidence="9">
    <location>
        <begin position="307"/>
        <end position="330"/>
    </location>
</feature>
<evidence type="ECO:0000313" key="11">
    <source>
        <dbReference type="Proteomes" id="UP000591941"/>
    </source>
</evidence>
<feature type="transmembrane region" description="Helical" evidence="9">
    <location>
        <begin position="257"/>
        <end position="278"/>
    </location>
</feature>
<evidence type="ECO:0000256" key="8">
    <source>
        <dbReference type="PIRNR" id="PIRNR005353"/>
    </source>
</evidence>
<proteinExistence type="inferred from homology"/>
<dbReference type="InterPro" id="IPR006043">
    <property type="entry name" value="NCS2"/>
</dbReference>
<dbReference type="PANTHER" id="PTHR43337">
    <property type="entry name" value="XANTHINE/URACIL PERMEASE C887.17-RELATED"/>
    <property type="match status" value="1"/>
</dbReference>
<protein>
    <submittedName>
        <fullName evidence="10">AGZA family xanthine/uracil permease-like MFS transporter</fullName>
    </submittedName>
</protein>
<comment type="caution">
    <text evidence="10">The sequence shown here is derived from an EMBL/GenBank/DDBJ whole genome shotgun (WGS) entry which is preliminary data.</text>
</comment>
<feature type="transmembrane region" description="Helical" evidence="9">
    <location>
        <begin position="342"/>
        <end position="366"/>
    </location>
</feature>
<evidence type="ECO:0000256" key="9">
    <source>
        <dbReference type="SAM" id="Phobius"/>
    </source>
</evidence>
<keyword evidence="4 8" id="KW-1003">Cell membrane</keyword>
<dbReference type="GeneID" id="93486062"/>
<feature type="transmembrane region" description="Helical" evidence="9">
    <location>
        <begin position="100"/>
        <end position="119"/>
    </location>
</feature>
<keyword evidence="6 8" id="KW-1133">Transmembrane helix</keyword>
<accession>A0A841R5F0</accession>
<dbReference type="EMBL" id="JACHHI010000003">
    <property type="protein sequence ID" value="MBB6477752.1"/>
    <property type="molecule type" value="Genomic_DNA"/>
</dbReference>
<dbReference type="GO" id="GO:0005886">
    <property type="term" value="C:plasma membrane"/>
    <property type="evidence" value="ECO:0007669"/>
    <property type="project" value="UniProtKB-SubCell"/>
</dbReference>
<feature type="transmembrane region" description="Helical" evidence="9">
    <location>
        <begin position="131"/>
        <end position="150"/>
    </location>
</feature>
<evidence type="ECO:0000256" key="2">
    <source>
        <dbReference type="ARBA" id="ARBA00005697"/>
    </source>
</evidence>
<keyword evidence="11" id="KW-1185">Reference proteome</keyword>
<keyword evidence="5 8" id="KW-0812">Transmembrane</keyword>
<evidence type="ECO:0000256" key="1">
    <source>
        <dbReference type="ARBA" id="ARBA00004651"/>
    </source>
</evidence>
<feature type="transmembrane region" description="Helical" evidence="9">
    <location>
        <begin position="436"/>
        <end position="454"/>
    </location>
</feature>
<feature type="transmembrane region" description="Helical" evidence="9">
    <location>
        <begin position="373"/>
        <end position="389"/>
    </location>
</feature>
<feature type="transmembrane region" description="Helical" evidence="9">
    <location>
        <begin position="21"/>
        <end position="43"/>
    </location>
</feature>